<dbReference type="AlphaFoldDB" id="A0A6G1QI79"/>
<feature type="region of interest" description="Disordered" evidence="1">
    <location>
        <begin position="102"/>
        <end position="129"/>
    </location>
</feature>
<dbReference type="Proteomes" id="UP000503349">
    <property type="component" value="Chromosome 17"/>
</dbReference>
<organism evidence="2 3">
    <name type="scientific">Channa argus</name>
    <name type="common">Northern snakehead</name>
    <name type="synonym">Ophicephalus argus</name>
    <dbReference type="NCBI Taxonomy" id="215402"/>
    <lineage>
        <taxon>Eukaryota</taxon>
        <taxon>Metazoa</taxon>
        <taxon>Chordata</taxon>
        <taxon>Craniata</taxon>
        <taxon>Vertebrata</taxon>
        <taxon>Euteleostomi</taxon>
        <taxon>Actinopterygii</taxon>
        <taxon>Neopterygii</taxon>
        <taxon>Teleostei</taxon>
        <taxon>Neoteleostei</taxon>
        <taxon>Acanthomorphata</taxon>
        <taxon>Anabantaria</taxon>
        <taxon>Anabantiformes</taxon>
        <taxon>Channoidei</taxon>
        <taxon>Channidae</taxon>
        <taxon>Channa</taxon>
    </lineage>
</organism>
<sequence>MAEVVRENFFIIAPDKCKCSKGLHAVDRTVSRALKPAESRAPAHTKGRVTETTEKEDIPAAEAVTPSSPFSNVMQTTKTEPKAEATTINAETTSVMDVFHQGSTQKADGRPSTEETSTSAAHPDPKTVTKPRYIHCKTRMNDLNVGEFFTGLRMREGFLADTKLHKGEVKNYVTPNDPPVNSFTYSNHLEMIHKQTTDDIQKVSDVHS</sequence>
<reference evidence="2 3" key="1">
    <citation type="submission" date="2019-02" db="EMBL/GenBank/DDBJ databases">
        <title>Opniocepnalus argus genome.</title>
        <authorList>
            <person name="Zhou C."/>
            <person name="Xiao S."/>
        </authorList>
    </citation>
    <scope>NUCLEOTIDE SEQUENCE [LARGE SCALE GENOMIC DNA]</scope>
    <source>
        <strain evidence="2">OARG1902GOOAL</strain>
        <tissue evidence="2">Muscle</tissue>
    </source>
</reference>
<protein>
    <submittedName>
        <fullName evidence="2">Uncharacterized protein</fullName>
    </submittedName>
</protein>
<proteinExistence type="predicted"/>
<keyword evidence="3" id="KW-1185">Reference proteome</keyword>
<feature type="region of interest" description="Disordered" evidence="1">
    <location>
        <begin position="34"/>
        <end position="56"/>
    </location>
</feature>
<evidence type="ECO:0000256" key="1">
    <source>
        <dbReference type="SAM" id="MobiDB-lite"/>
    </source>
</evidence>
<feature type="compositionally biased region" description="Polar residues" evidence="1">
    <location>
        <begin position="65"/>
        <end position="75"/>
    </location>
</feature>
<gene>
    <name evidence="2" type="ORF">EXN66_Car017494</name>
</gene>
<dbReference type="EMBL" id="CM015728">
    <property type="protein sequence ID" value="KAF3701806.1"/>
    <property type="molecule type" value="Genomic_DNA"/>
</dbReference>
<evidence type="ECO:0000313" key="2">
    <source>
        <dbReference type="EMBL" id="KAF3701806.1"/>
    </source>
</evidence>
<evidence type="ECO:0000313" key="3">
    <source>
        <dbReference type="Proteomes" id="UP000503349"/>
    </source>
</evidence>
<accession>A0A6G1QI79</accession>
<name>A0A6G1QI79_CHAAH</name>
<reference evidence="3" key="2">
    <citation type="submission" date="2019-02" db="EMBL/GenBank/DDBJ databases">
        <title>Opniocepnalus argus Var Kimnra genome.</title>
        <authorList>
            <person name="Zhou C."/>
            <person name="Xiao S."/>
        </authorList>
    </citation>
    <scope>NUCLEOTIDE SEQUENCE [LARGE SCALE GENOMIC DNA]</scope>
</reference>
<feature type="region of interest" description="Disordered" evidence="1">
    <location>
        <begin position="64"/>
        <end position="83"/>
    </location>
</feature>